<evidence type="ECO:0000313" key="10">
    <source>
        <dbReference type="Proteomes" id="UP000006726"/>
    </source>
</evidence>
<comment type="subcellular location">
    <subcellularLocation>
        <location evidence="1">Membrane</location>
        <topology evidence="1">Multi-pass membrane protein</topology>
    </subcellularLocation>
</comment>
<organism evidence="9 10">
    <name type="scientific">Cryptosporidium parvum (strain Iowa II)</name>
    <dbReference type="NCBI Taxonomy" id="353152"/>
    <lineage>
        <taxon>Eukaryota</taxon>
        <taxon>Sar</taxon>
        <taxon>Alveolata</taxon>
        <taxon>Apicomplexa</taxon>
        <taxon>Conoidasida</taxon>
        <taxon>Coccidia</taxon>
        <taxon>Eucoccidiorida</taxon>
        <taxon>Eimeriorina</taxon>
        <taxon>Cryptosporidiidae</taxon>
        <taxon>Cryptosporidium</taxon>
    </lineage>
</organism>
<sequence length="413" mass="47546">LLDLYGNNYNGMMNIFSRPNWFVYDICGILCMILTELLLLYSALILNFFFIKKFLDSGERILFIFNLILCNSIYIICSFCHLSCTTTDPGVMPNNGDKGEILLPIELQTQTVSIRSCAKCNNLKPPRTHHCSVCKRCIFKMDHHCPWINNCVGINNQKHFLLFLAYVFLFCAYSLILICLRFYKCISYPLPNPSDINDSYLDFQLLSSTTELLNFNQKANETPYYDCTITPISFILGFSVIIEGLIFGIFCIAMFVDQVVCIINNTTGIEHLKQEYLYSKKKSAYSLFIQVFGSKFSWRWFLPTMTRPPFTTSNFDISKFLDFEFGDLIIDPEAGFDCDQSKRDIQSDDSSILLKRMKSNRISCCFICEGIDSSNMSIPNVSEDFSIFENEVRRKGGTSNPSFKEILMDDLHR</sequence>
<dbReference type="OMA" id="WYSMING"/>
<gene>
    <name evidence="9" type="ORF">cgd2_2190</name>
</gene>
<comment type="caution">
    <text evidence="9">The sequence shown here is derived from an EMBL/GenBank/DDBJ whole genome shotgun (WGS) entry which is preliminary data.</text>
</comment>
<dbReference type="GeneID" id="3373673"/>
<evidence type="ECO:0000256" key="2">
    <source>
        <dbReference type="ARBA" id="ARBA00022679"/>
    </source>
</evidence>
<feature type="transmembrane region" description="Helical" evidence="7">
    <location>
        <begin position="234"/>
        <end position="256"/>
    </location>
</feature>
<dbReference type="InParanoid" id="Q5CTP5"/>
<comment type="similarity">
    <text evidence="7">Belongs to the DHHC palmitoyltransferase family.</text>
</comment>
<dbReference type="Proteomes" id="UP000006726">
    <property type="component" value="Chromosome 2"/>
</dbReference>
<name>Q5CTP5_CRYPI</name>
<feature type="transmembrane region" description="Helical" evidence="7">
    <location>
        <begin position="61"/>
        <end position="84"/>
    </location>
</feature>
<dbReference type="PROSITE" id="PS50216">
    <property type="entry name" value="DHHC"/>
    <property type="match status" value="1"/>
</dbReference>
<dbReference type="KEGG" id="cpv:cgd2_2190"/>
<dbReference type="STRING" id="353152.Q5CTP5"/>
<dbReference type="GO" id="GO:0016020">
    <property type="term" value="C:membrane"/>
    <property type="evidence" value="ECO:0007669"/>
    <property type="project" value="UniProtKB-SubCell"/>
</dbReference>
<proteinExistence type="inferred from homology"/>
<evidence type="ECO:0000256" key="5">
    <source>
        <dbReference type="ARBA" id="ARBA00023136"/>
    </source>
</evidence>
<keyword evidence="3 7" id="KW-0812">Transmembrane</keyword>
<feature type="transmembrane region" description="Helical" evidence="7">
    <location>
        <begin position="160"/>
        <end position="183"/>
    </location>
</feature>
<keyword evidence="4 7" id="KW-1133">Transmembrane helix</keyword>
<dbReference type="EMBL" id="AAEE01000005">
    <property type="protein sequence ID" value="EAK88911.1"/>
    <property type="molecule type" value="Genomic_DNA"/>
</dbReference>
<evidence type="ECO:0000256" key="1">
    <source>
        <dbReference type="ARBA" id="ARBA00004141"/>
    </source>
</evidence>
<protein>
    <recommendedName>
        <fullName evidence="7">Palmitoyltransferase</fullName>
        <ecNumber evidence="7">2.3.1.225</ecNumber>
    </recommendedName>
</protein>
<comment type="catalytic activity">
    <reaction evidence="7">
        <text>L-cysteinyl-[protein] + hexadecanoyl-CoA = S-hexadecanoyl-L-cysteinyl-[protein] + CoA</text>
        <dbReference type="Rhea" id="RHEA:36683"/>
        <dbReference type="Rhea" id="RHEA-COMP:10131"/>
        <dbReference type="Rhea" id="RHEA-COMP:11032"/>
        <dbReference type="ChEBI" id="CHEBI:29950"/>
        <dbReference type="ChEBI" id="CHEBI:57287"/>
        <dbReference type="ChEBI" id="CHEBI:57379"/>
        <dbReference type="ChEBI" id="CHEBI:74151"/>
        <dbReference type="EC" id="2.3.1.225"/>
    </reaction>
</comment>
<accession>Q5CTP5</accession>
<keyword evidence="10" id="KW-1185">Reference proteome</keyword>
<evidence type="ECO:0000256" key="3">
    <source>
        <dbReference type="ARBA" id="ARBA00022692"/>
    </source>
</evidence>
<dbReference type="Pfam" id="PF01529">
    <property type="entry name" value="DHHC"/>
    <property type="match status" value="1"/>
</dbReference>
<keyword evidence="2 7" id="KW-0808">Transferase</keyword>
<dbReference type="InterPro" id="IPR001594">
    <property type="entry name" value="Palmitoyltrfase_DHHC"/>
</dbReference>
<reference evidence="9 10" key="1">
    <citation type="journal article" date="2004" name="Science">
        <title>Complete genome sequence of the apicomplexan, Cryptosporidium parvum.</title>
        <authorList>
            <person name="Abrahamsen M.S."/>
            <person name="Templeton T.J."/>
            <person name="Enomoto S."/>
            <person name="Abrahante J.E."/>
            <person name="Zhu G."/>
            <person name="Lancto C.A."/>
            <person name="Deng M."/>
            <person name="Liu C."/>
            <person name="Widmer G."/>
            <person name="Tzipori S."/>
            <person name="Buck G.A."/>
            <person name="Xu P."/>
            <person name="Bankier A.T."/>
            <person name="Dear P.H."/>
            <person name="Konfortov B.A."/>
            <person name="Spriggs H.F."/>
            <person name="Iyer L."/>
            <person name="Anantharaman V."/>
            <person name="Aravind L."/>
            <person name="Kapur V."/>
        </authorList>
    </citation>
    <scope>NUCLEOTIDE SEQUENCE [LARGE SCALE GENOMIC DNA]</scope>
    <source>
        <strain evidence="10">Iowa II</strain>
    </source>
</reference>
<dbReference type="GO" id="GO:0019706">
    <property type="term" value="F:protein-cysteine S-palmitoyltransferase activity"/>
    <property type="evidence" value="ECO:0007669"/>
    <property type="project" value="UniProtKB-EC"/>
</dbReference>
<evidence type="ECO:0000259" key="8">
    <source>
        <dbReference type="Pfam" id="PF01529"/>
    </source>
</evidence>
<keyword evidence="6 7" id="KW-0012">Acyltransferase</keyword>
<dbReference type="OrthoDB" id="331948at2759"/>
<dbReference type="AlphaFoldDB" id="Q5CTP5"/>
<evidence type="ECO:0000256" key="6">
    <source>
        <dbReference type="ARBA" id="ARBA00023315"/>
    </source>
</evidence>
<dbReference type="EC" id="2.3.1.225" evidence="7"/>
<feature type="domain" description="Palmitoyltransferase DHHC" evidence="8">
    <location>
        <begin position="115"/>
        <end position="274"/>
    </location>
</feature>
<evidence type="ECO:0000256" key="4">
    <source>
        <dbReference type="ARBA" id="ARBA00022989"/>
    </source>
</evidence>
<feature type="transmembrane region" description="Helical" evidence="7">
    <location>
        <begin position="21"/>
        <end position="49"/>
    </location>
</feature>
<dbReference type="RefSeq" id="XP_626424.1">
    <property type="nucleotide sequence ID" value="XM_626424.1"/>
</dbReference>
<comment type="domain">
    <text evidence="7">The DHHC domain is required for palmitoyltransferase activity.</text>
</comment>
<evidence type="ECO:0000256" key="7">
    <source>
        <dbReference type="RuleBase" id="RU079119"/>
    </source>
</evidence>
<dbReference type="InterPro" id="IPR039859">
    <property type="entry name" value="PFA4/ZDH16/20/ERF2-like"/>
</dbReference>
<feature type="non-terminal residue" evidence="9">
    <location>
        <position position="1"/>
    </location>
</feature>
<keyword evidence="5 7" id="KW-0472">Membrane</keyword>
<evidence type="ECO:0000313" key="9">
    <source>
        <dbReference type="EMBL" id="EAK88911.1"/>
    </source>
</evidence>
<dbReference type="PANTHER" id="PTHR12246">
    <property type="entry name" value="PALMITOYLTRANSFERASE ZDHHC16"/>
    <property type="match status" value="1"/>
</dbReference>